<organism evidence="3 4">
    <name type="scientific">Carpinus fangiana</name>
    <dbReference type="NCBI Taxonomy" id="176857"/>
    <lineage>
        <taxon>Eukaryota</taxon>
        <taxon>Viridiplantae</taxon>
        <taxon>Streptophyta</taxon>
        <taxon>Embryophyta</taxon>
        <taxon>Tracheophyta</taxon>
        <taxon>Spermatophyta</taxon>
        <taxon>Magnoliopsida</taxon>
        <taxon>eudicotyledons</taxon>
        <taxon>Gunneridae</taxon>
        <taxon>Pentapetalae</taxon>
        <taxon>rosids</taxon>
        <taxon>fabids</taxon>
        <taxon>Fagales</taxon>
        <taxon>Betulaceae</taxon>
        <taxon>Carpinus</taxon>
    </lineage>
</organism>
<proteinExistence type="predicted"/>
<accession>A0A5N6L454</accession>
<feature type="compositionally biased region" description="Low complexity" evidence="1">
    <location>
        <begin position="696"/>
        <end position="705"/>
    </location>
</feature>
<name>A0A5N6L454_9ROSI</name>
<dbReference type="GO" id="GO:0042147">
    <property type="term" value="P:retrograde transport, endosome to Golgi"/>
    <property type="evidence" value="ECO:0007669"/>
    <property type="project" value="InterPro"/>
</dbReference>
<evidence type="ECO:0000313" key="3">
    <source>
        <dbReference type="EMBL" id="KAB8698125.1"/>
    </source>
</evidence>
<dbReference type="Pfam" id="PF04100">
    <property type="entry name" value="Vps53_N"/>
    <property type="match status" value="1"/>
</dbReference>
<feature type="domain" description="Vps53 N-terminal" evidence="2">
    <location>
        <begin position="18"/>
        <end position="395"/>
    </location>
</feature>
<dbReference type="PANTHER" id="PTHR12820:SF0">
    <property type="entry name" value="VACUOLAR PROTEIN SORTING-ASSOCIATED PROTEIN 53 HOMOLOG"/>
    <property type="match status" value="1"/>
</dbReference>
<evidence type="ECO:0000256" key="1">
    <source>
        <dbReference type="SAM" id="MobiDB-lite"/>
    </source>
</evidence>
<dbReference type="InterPro" id="IPR007234">
    <property type="entry name" value="Vps53_N"/>
</dbReference>
<evidence type="ECO:0000313" key="4">
    <source>
        <dbReference type="Proteomes" id="UP000327013"/>
    </source>
</evidence>
<dbReference type="EMBL" id="VIBQ01000089">
    <property type="protein sequence ID" value="KAB8698125.1"/>
    <property type="molecule type" value="Genomic_DNA"/>
</dbReference>
<dbReference type="Pfam" id="PF06046">
    <property type="entry name" value="Sec6"/>
    <property type="match status" value="1"/>
</dbReference>
<dbReference type="GO" id="GO:0005829">
    <property type="term" value="C:cytosol"/>
    <property type="evidence" value="ECO:0007669"/>
    <property type="project" value="GOC"/>
</dbReference>
<reference evidence="3 4" key="1">
    <citation type="submission" date="2019-06" db="EMBL/GenBank/DDBJ databases">
        <title>A chromosomal-level reference genome of Carpinus fangiana (Coryloideae, Betulaceae).</title>
        <authorList>
            <person name="Yang X."/>
            <person name="Wang Z."/>
            <person name="Zhang L."/>
            <person name="Hao G."/>
            <person name="Liu J."/>
            <person name="Yang Y."/>
        </authorList>
    </citation>
    <scope>NUCLEOTIDE SEQUENCE [LARGE SCALE GENOMIC DNA]</scope>
    <source>
        <strain evidence="3">Cfa_2016G</strain>
        <tissue evidence="3">Leaf</tissue>
    </source>
</reference>
<feature type="region of interest" description="Disordered" evidence="1">
    <location>
        <begin position="636"/>
        <end position="659"/>
    </location>
</feature>
<feature type="region of interest" description="Disordered" evidence="1">
    <location>
        <begin position="692"/>
        <end position="724"/>
    </location>
</feature>
<sequence length="755" mass="83141">MTQVNGVAPPGSDLDSADYDPITHLNTIFSHPSALSSAPSVSSALHTRQDVLDSSIDRLVSAQAASDASSLARIRAAQDELGVLFSKIDAVRERALATEQAITSMTADIKRLDGTKRNLTLSMTALKRLQMLTTAYEQLRGLVKTRQYKECAQLLQAVLQLMSHFKSYRSIDQIAALGRKVSDLQRELLEQICEDFELAFAKGEVAQKKNMLKEACEVLDALGENARARLVTWYTNTTLREYRQIFRGNDEAGSLDNISRRYAWFNRILKTYDHEHAAIFPPQWRVNEILANSFCEGTRDDFKDVLQKSTKKPDGPSLDVNLLLSCLQETLDFEHSLEKRFGSGEPRASVDTDMSADERPRTFSQAISKAFEPYVSLWVEAQDRQYATLIPKYRQQPLHNADEDFSPQSVIPSSTELFQHYRLNLNQCAKLSTGERLLELSKTFGKYLDHYSQQVLFYFLAERSGPAGPSTEDVVTVLNTADYCYTTCSQLEEKIKARIDSQFRDQVDLESQGDAFLGIAGAAVRALVRKVEADCEPAWREMRNTAWSRLENVGDQSSYVSELVRAIRQRSIEILTLLRHKQQYARSFCDNLVDSLTSTYTAQIALCKPIAEAGAEQMLLDFYVLKKLFADLPSLPASPPSSTPSHASPRPSTDDSPALLPLPAHAAAAYAKRVAATTAKLDPLLKTLQSAAASEGPSRVASPPSAGGGAGVGQQPGPGVGNVNDSLRNIGKFFRRDVAGGMGGAFGRFGGGAGA</sequence>
<dbReference type="Proteomes" id="UP000327013">
    <property type="component" value="Unassembled WGS sequence"/>
</dbReference>
<feature type="compositionally biased region" description="Gly residues" evidence="1">
    <location>
        <begin position="706"/>
        <end position="720"/>
    </location>
</feature>
<feature type="compositionally biased region" description="Low complexity" evidence="1">
    <location>
        <begin position="643"/>
        <end position="659"/>
    </location>
</feature>
<dbReference type="GO" id="GO:0000938">
    <property type="term" value="C:GARP complex"/>
    <property type="evidence" value="ECO:0007669"/>
    <property type="project" value="InterPro"/>
</dbReference>
<dbReference type="GO" id="GO:0006887">
    <property type="term" value="P:exocytosis"/>
    <property type="evidence" value="ECO:0007669"/>
    <property type="project" value="InterPro"/>
</dbReference>
<gene>
    <name evidence="3" type="ORF">FH972_026375</name>
</gene>
<dbReference type="AlphaFoldDB" id="A0A5N6L454"/>
<dbReference type="OrthoDB" id="10261632at2759"/>
<comment type="caution">
    <text evidence="3">The sequence shown here is derived from an EMBL/GenBank/DDBJ whole genome shotgun (WGS) entry which is preliminary data.</text>
</comment>
<evidence type="ECO:0000259" key="2">
    <source>
        <dbReference type="Pfam" id="PF04100"/>
    </source>
</evidence>
<dbReference type="GO" id="GO:0000145">
    <property type="term" value="C:exocyst"/>
    <property type="evidence" value="ECO:0007669"/>
    <property type="project" value="InterPro"/>
</dbReference>
<keyword evidence="4" id="KW-1185">Reference proteome</keyword>
<protein>
    <recommendedName>
        <fullName evidence="2">Vps53 N-terminal domain-containing protein</fullName>
    </recommendedName>
</protein>
<dbReference type="PANTHER" id="PTHR12820">
    <property type="entry name" value="VACUOLAR SORTING PROTEIN 53"/>
    <property type="match status" value="1"/>
</dbReference>
<dbReference type="InterPro" id="IPR010326">
    <property type="entry name" value="EXOC3/Sec6"/>
</dbReference>
<dbReference type="InterPro" id="IPR039766">
    <property type="entry name" value="Vps53"/>
</dbReference>